<name>A0A5N5HUM4_9ROSA</name>
<dbReference type="AlphaFoldDB" id="A0A5N5HUM4"/>
<dbReference type="PANTHER" id="PTHR37610:SF100">
    <property type="entry name" value="COPIA-LIKE POLYPROTEIN_RETROTRANSPOSON"/>
    <property type="match status" value="1"/>
</dbReference>
<dbReference type="InterPro" id="IPR029472">
    <property type="entry name" value="Copia-like_N"/>
</dbReference>
<evidence type="ECO:0000313" key="4">
    <source>
        <dbReference type="Proteomes" id="UP000327157"/>
    </source>
</evidence>
<keyword evidence="1" id="KW-0472">Membrane</keyword>
<dbReference type="PANTHER" id="PTHR37610">
    <property type="entry name" value="CCHC-TYPE DOMAIN-CONTAINING PROTEIN"/>
    <property type="match status" value="1"/>
</dbReference>
<feature type="transmembrane region" description="Helical" evidence="1">
    <location>
        <begin position="172"/>
        <end position="194"/>
    </location>
</feature>
<feature type="domain" description="Retrotransposon Copia-like N-terminal" evidence="2">
    <location>
        <begin position="26"/>
        <end position="67"/>
    </location>
</feature>
<comment type="caution">
    <text evidence="3">The sequence shown here is derived from an EMBL/GenBank/DDBJ whole genome shotgun (WGS) entry which is preliminary data.</text>
</comment>
<reference evidence="3 4" key="1">
    <citation type="submission" date="2019-09" db="EMBL/GenBank/DDBJ databases">
        <authorList>
            <person name="Ou C."/>
        </authorList>
    </citation>
    <scope>NUCLEOTIDE SEQUENCE [LARGE SCALE GENOMIC DNA]</scope>
    <source>
        <strain evidence="3">S2</strain>
        <tissue evidence="3">Leaf</tissue>
    </source>
</reference>
<keyword evidence="1" id="KW-0812">Transmembrane</keyword>
<protein>
    <recommendedName>
        <fullName evidence="2">Retrotransposon Copia-like N-terminal domain-containing protein</fullName>
    </recommendedName>
</protein>
<evidence type="ECO:0000256" key="1">
    <source>
        <dbReference type="SAM" id="Phobius"/>
    </source>
</evidence>
<evidence type="ECO:0000259" key="2">
    <source>
        <dbReference type="Pfam" id="PF14244"/>
    </source>
</evidence>
<keyword evidence="4" id="KW-1185">Reference proteome</keyword>
<sequence length="207" mass="23393">MSDEETPKHKPQLTTTMDITDPFYIHHSDHPSLHLVSKPLDGDNYSTWSRAMTISLSAKNKLGFVDGLWDELASYNTIPACTCGTMKAINEREQQEQVIQFLMGLNDSYSAVRGQILLMQPLPNIRKVYSLTLQEEKQREVVIVTIHMPCTYPRPPGISSLASRTMVARQTLVRIFIVLTTMELLIQLITVFTFTDSLLATSFTGRT</sequence>
<dbReference type="OrthoDB" id="1166488at2759"/>
<gene>
    <name evidence="3" type="ORF">D8674_008757</name>
</gene>
<organism evidence="3 4">
    <name type="scientific">Pyrus ussuriensis x Pyrus communis</name>
    <dbReference type="NCBI Taxonomy" id="2448454"/>
    <lineage>
        <taxon>Eukaryota</taxon>
        <taxon>Viridiplantae</taxon>
        <taxon>Streptophyta</taxon>
        <taxon>Embryophyta</taxon>
        <taxon>Tracheophyta</taxon>
        <taxon>Spermatophyta</taxon>
        <taxon>Magnoliopsida</taxon>
        <taxon>eudicotyledons</taxon>
        <taxon>Gunneridae</taxon>
        <taxon>Pentapetalae</taxon>
        <taxon>rosids</taxon>
        <taxon>fabids</taxon>
        <taxon>Rosales</taxon>
        <taxon>Rosaceae</taxon>
        <taxon>Amygdaloideae</taxon>
        <taxon>Maleae</taxon>
        <taxon>Pyrus</taxon>
    </lineage>
</organism>
<keyword evidence="1" id="KW-1133">Transmembrane helix</keyword>
<dbReference type="EMBL" id="SMOL01000143">
    <property type="protein sequence ID" value="KAB2631238.1"/>
    <property type="molecule type" value="Genomic_DNA"/>
</dbReference>
<proteinExistence type="predicted"/>
<accession>A0A5N5HUM4</accession>
<dbReference type="Proteomes" id="UP000327157">
    <property type="component" value="Chromosome 12"/>
</dbReference>
<dbReference type="Pfam" id="PF14244">
    <property type="entry name" value="Retrotran_gag_3"/>
    <property type="match status" value="1"/>
</dbReference>
<evidence type="ECO:0000313" key="3">
    <source>
        <dbReference type="EMBL" id="KAB2631238.1"/>
    </source>
</evidence>
<reference evidence="3 4" key="3">
    <citation type="submission" date="2019-11" db="EMBL/GenBank/DDBJ databases">
        <title>A de novo genome assembly of a pear dwarfing rootstock.</title>
        <authorList>
            <person name="Wang F."/>
            <person name="Wang J."/>
            <person name="Li S."/>
            <person name="Zhang Y."/>
            <person name="Fang M."/>
            <person name="Ma L."/>
            <person name="Zhao Y."/>
            <person name="Jiang S."/>
        </authorList>
    </citation>
    <scope>NUCLEOTIDE SEQUENCE [LARGE SCALE GENOMIC DNA]</scope>
    <source>
        <strain evidence="3">S2</strain>
        <tissue evidence="3">Leaf</tissue>
    </source>
</reference>
<reference evidence="4" key="2">
    <citation type="submission" date="2019-10" db="EMBL/GenBank/DDBJ databases">
        <title>A de novo genome assembly of a pear dwarfing rootstock.</title>
        <authorList>
            <person name="Wang F."/>
            <person name="Wang J."/>
            <person name="Li S."/>
            <person name="Zhang Y."/>
            <person name="Fang M."/>
            <person name="Ma L."/>
            <person name="Zhao Y."/>
            <person name="Jiang S."/>
        </authorList>
    </citation>
    <scope>NUCLEOTIDE SEQUENCE [LARGE SCALE GENOMIC DNA]</scope>
</reference>